<evidence type="ECO:0000313" key="3">
    <source>
        <dbReference type="Proteomes" id="UP000006898"/>
    </source>
</evidence>
<reference evidence="2 3" key="1">
    <citation type="journal article" date="2010" name="Nature">
        <title>Nitrite-driven anaerobic methane oxidation by oxygenic bacteria.</title>
        <authorList>
            <person name="Ettwig K.F."/>
            <person name="Butler M.K."/>
            <person name="Le Paslier D."/>
            <person name="Pelletier E."/>
            <person name="Mangenot S."/>
            <person name="Kuypers M.M.M."/>
            <person name="Schreiber F."/>
            <person name="Dutilh B.E."/>
            <person name="Zedelius J."/>
            <person name="de Beer D."/>
            <person name="Gloerich J."/>
            <person name="Wessels H.J.C.T."/>
            <person name="van Allen T."/>
            <person name="Luesken F."/>
            <person name="Wu M."/>
            <person name="van de Pas-Schoonen K.T."/>
            <person name="Op den Camp H.J.M."/>
            <person name="Janssen-Megens E.M."/>
            <person name="Francoijs K-J."/>
            <person name="Stunnenberg H."/>
            <person name="Weissenbach J."/>
            <person name="Jetten M.S.M."/>
            <person name="Strous M."/>
        </authorList>
    </citation>
    <scope>NUCLEOTIDE SEQUENCE [LARGE SCALE GENOMIC DNA]</scope>
</reference>
<keyword evidence="1" id="KW-0472">Membrane</keyword>
<gene>
    <name evidence="2" type="ORF">DAMO_2849</name>
</gene>
<organism evidence="2 3">
    <name type="scientific">Methylomirabilis oxygeniifera</name>
    <dbReference type="NCBI Taxonomy" id="671143"/>
    <lineage>
        <taxon>Bacteria</taxon>
        <taxon>Candidatus Methylomirabilota</taxon>
        <taxon>Candidatus Methylomirabilia</taxon>
        <taxon>Candidatus Methylomirabilales</taxon>
        <taxon>Candidatus Methylomirabilaceae</taxon>
        <taxon>Candidatus Methylomirabilis</taxon>
    </lineage>
</organism>
<sequence>MDLAVDTQFTDASGDQLRVLRTEIEDENFIHTLMRWLRTTFLVFLASIAFVVFAGSLTTHSSVRWSSYQKYINASTQ</sequence>
<dbReference type="AlphaFoldDB" id="D5ML80"/>
<keyword evidence="1" id="KW-1133">Transmembrane helix</keyword>
<dbReference type="KEGG" id="mox:DAMO_2849"/>
<feature type="transmembrane region" description="Helical" evidence="1">
    <location>
        <begin position="36"/>
        <end position="57"/>
    </location>
</feature>
<name>D5ML80_METO1</name>
<accession>D5ML80</accession>
<dbReference type="Proteomes" id="UP000006898">
    <property type="component" value="Chromosome"/>
</dbReference>
<dbReference type="HOGENOM" id="CLU_2631609_0_0_0"/>
<proteinExistence type="predicted"/>
<evidence type="ECO:0000256" key="1">
    <source>
        <dbReference type="SAM" id="Phobius"/>
    </source>
</evidence>
<dbReference type="EMBL" id="FP565575">
    <property type="protein sequence ID" value="CBE69922.1"/>
    <property type="molecule type" value="Genomic_DNA"/>
</dbReference>
<keyword evidence="1" id="KW-0812">Transmembrane</keyword>
<evidence type="ECO:0000313" key="2">
    <source>
        <dbReference type="EMBL" id="CBE69922.1"/>
    </source>
</evidence>
<protein>
    <submittedName>
        <fullName evidence="2">Uncharacterized protein</fullName>
    </submittedName>
</protein>